<evidence type="ECO:0000256" key="1">
    <source>
        <dbReference type="SAM" id="Coils"/>
    </source>
</evidence>
<comment type="caution">
    <text evidence="2">The sequence shown here is derived from an EMBL/GenBank/DDBJ whole genome shotgun (WGS) entry which is preliminary data.</text>
</comment>
<organism evidence="2 3">
    <name type="scientific">Dethiosulfatarculus sandiegensis</name>
    <dbReference type="NCBI Taxonomy" id="1429043"/>
    <lineage>
        <taxon>Bacteria</taxon>
        <taxon>Pseudomonadati</taxon>
        <taxon>Thermodesulfobacteriota</taxon>
        <taxon>Desulfarculia</taxon>
        <taxon>Desulfarculales</taxon>
        <taxon>Desulfarculaceae</taxon>
        <taxon>Dethiosulfatarculus</taxon>
    </lineage>
</organism>
<feature type="coiled-coil region" evidence="1">
    <location>
        <begin position="127"/>
        <end position="161"/>
    </location>
</feature>
<name>A0A0D2JKC7_9BACT</name>
<evidence type="ECO:0000313" key="2">
    <source>
        <dbReference type="EMBL" id="KIX16101.1"/>
    </source>
</evidence>
<feature type="coiled-coil region" evidence="1">
    <location>
        <begin position="205"/>
        <end position="239"/>
    </location>
</feature>
<sequence length="245" mass="28259">MKKWIETQYNIIEIQKQDLSSINHSIKYSRGIENIYSIVPDYEELAIKMDALTKEINEKGMEIKAIIPLQEGFGKTFAKTDSYMKEETGYSWGFGHGFGFSPTSAILIVAQNVEEITTEEYDARVKLKSLNAKLTNAEHDLEKKRSEQEQLESRLAAEIELFKQNQEIEEKNKLLGSGVVFICGTCKFKTKEEAENYRQSFYDKIQATKQELSQYLSKINSMEKDMDIINQDIHKLEEINTSGRI</sequence>
<dbReference type="RefSeq" id="WP_044346199.1">
    <property type="nucleotide sequence ID" value="NZ_AZAC01000001.1"/>
</dbReference>
<dbReference type="Proteomes" id="UP000032233">
    <property type="component" value="Unassembled WGS sequence"/>
</dbReference>
<accession>A0A0D2JKC7</accession>
<dbReference type="EMBL" id="AZAC01000001">
    <property type="protein sequence ID" value="KIX16101.1"/>
    <property type="molecule type" value="Genomic_DNA"/>
</dbReference>
<protein>
    <submittedName>
        <fullName evidence="2">Uncharacterized protein</fullName>
    </submittedName>
</protein>
<proteinExistence type="predicted"/>
<keyword evidence="1" id="KW-0175">Coiled coil</keyword>
<evidence type="ECO:0000313" key="3">
    <source>
        <dbReference type="Proteomes" id="UP000032233"/>
    </source>
</evidence>
<keyword evidence="3" id="KW-1185">Reference proteome</keyword>
<dbReference type="InParanoid" id="A0A0D2JKC7"/>
<reference evidence="2 3" key="1">
    <citation type="submission" date="2013-11" db="EMBL/GenBank/DDBJ databases">
        <title>Metagenomic analysis of a methanogenic consortium involved in long chain n-alkane degradation.</title>
        <authorList>
            <person name="Davidova I.A."/>
            <person name="Callaghan A.V."/>
            <person name="Wawrik B."/>
            <person name="Pruitt S."/>
            <person name="Marks C."/>
            <person name="Duncan K.E."/>
            <person name="Suflita J.M."/>
        </authorList>
    </citation>
    <scope>NUCLEOTIDE SEQUENCE [LARGE SCALE GENOMIC DNA]</scope>
    <source>
        <strain evidence="2 3">SPR</strain>
    </source>
</reference>
<dbReference type="AlphaFoldDB" id="A0A0D2JKC7"/>
<gene>
    <name evidence="2" type="ORF">X474_01255</name>
</gene>